<protein>
    <submittedName>
        <fullName evidence="1">Uncharacterized protein</fullName>
    </submittedName>
</protein>
<reference evidence="1" key="1">
    <citation type="journal article" date="2014" name="Int. J. Syst. Evol. Microbiol.">
        <title>Complete genome sequence of Corynebacterium casei LMG S-19264T (=DSM 44701T), isolated from a smear-ripened cheese.</title>
        <authorList>
            <consortium name="US DOE Joint Genome Institute (JGI-PGF)"/>
            <person name="Walter F."/>
            <person name="Albersmeier A."/>
            <person name="Kalinowski J."/>
            <person name="Ruckert C."/>
        </authorList>
    </citation>
    <scope>NUCLEOTIDE SEQUENCE</scope>
    <source>
        <strain evidence="1">JCM 4646</strain>
    </source>
</reference>
<comment type="caution">
    <text evidence="1">The sequence shown here is derived from an EMBL/GenBank/DDBJ whole genome shotgun (WGS) entry which is preliminary data.</text>
</comment>
<sequence>MERLNVPLIRGLGEGLVIPAEQVTALLRGLADQSRHWTAATDSELDTPTVTAVASVLRNIADQIDVECIDFVSTEPPP</sequence>
<reference evidence="1" key="2">
    <citation type="submission" date="2020-09" db="EMBL/GenBank/DDBJ databases">
        <authorList>
            <person name="Sun Q."/>
            <person name="Ohkuma M."/>
        </authorList>
    </citation>
    <scope>NUCLEOTIDE SEQUENCE</scope>
    <source>
        <strain evidence="1">JCM 4646</strain>
    </source>
</reference>
<accession>A0A919GDM8</accession>
<dbReference type="AlphaFoldDB" id="A0A919GDM8"/>
<dbReference type="InterPro" id="IPR046185">
    <property type="entry name" value="DUF6213"/>
</dbReference>
<dbReference type="Pfam" id="PF19719">
    <property type="entry name" value="DUF6213"/>
    <property type="match status" value="1"/>
</dbReference>
<dbReference type="RefSeq" id="WP_190214620.1">
    <property type="nucleotide sequence ID" value="NZ_BNBO01000056.1"/>
</dbReference>
<dbReference type="Proteomes" id="UP000617734">
    <property type="component" value="Unassembled WGS sequence"/>
</dbReference>
<gene>
    <name evidence="1" type="ORF">GCM10018781_66390</name>
</gene>
<dbReference type="GeneID" id="95356917"/>
<keyword evidence="2" id="KW-1185">Reference proteome</keyword>
<organism evidence="1 2">
    <name type="scientific">Kitasatospora indigofera</name>
    <dbReference type="NCBI Taxonomy" id="67307"/>
    <lineage>
        <taxon>Bacteria</taxon>
        <taxon>Bacillati</taxon>
        <taxon>Actinomycetota</taxon>
        <taxon>Actinomycetes</taxon>
        <taxon>Kitasatosporales</taxon>
        <taxon>Streptomycetaceae</taxon>
        <taxon>Kitasatospora</taxon>
    </lineage>
</organism>
<name>A0A919GDM8_9ACTN</name>
<evidence type="ECO:0000313" key="2">
    <source>
        <dbReference type="Proteomes" id="UP000617734"/>
    </source>
</evidence>
<evidence type="ECO:0000313" key="1">
    <source>
        <dbReference type="EMBL" id="GHH82096.1"/>
    </source>
</evidence>
<proteinExistence type="predicted"/>
<dbReference type="EMBL" id="BNBO01000056">
    <property type="protein sequence ID" value="GHH82096.1"/>
    <property type="molecule type" value="Genomic_DNA"/>
</dbReference>